<keyword evidence="1" id="KW-1133">Transmembrane helix</keyword>
<gene>
    <name evidence="2" type="ORF">JGU71_06375</name>
</gene>
<comment type="caution">
    <text evidence="2">The sequence shown here is derived from an EMBL/GenBank/DDBJ whole genome shotgun (WGS) entry which is preliminary data.</text>
</comment>
<dbReference type="Proteomes" id="UP000655868">
    <property type="component" value="Unassembled WGS sequence"/>
</dbReference>
<name>A0A934NNM7_9NOCA</name>
<accession>A0A934NNM7</accession>
<keyword evidence="1" id="KW-0472">Membrane</keyword>
<feature type="transmembrane region" description="Helical" evidence="1">
    <location>
        <begin position="25"/>
        <end position="43"/>
    </location>
</feature>
<dbReference type="AlphaFoldDB" id="A0A934NNM7"/>
<dbReference type="InterPro" id="IPR021385">
    <property type="entry name" value="DUF3017"/>
</dbReference>
<dbReference type="RefSeq" id="WP_199703607.1">
    <property type="nucleotide sequence ID" value="NZ_JAEMNV010000002.1"/>
</dbReference>
<organism evidence="2 3">
    <name type="scientific">Antrihabitans stalagmiti</name>
    <dbReference type="NCBI Taxonomy" id="2799499"/>
    <lineage>
        <taxon>Bacteria</taxon>
        <taxon>Bacillati</taxon>
        <taxon>Actinomycetota</taxon>
        <taxon>Actinomycetes</taxon>
        <taxon>Mycobacteriales</taxon>
        <taxon>Nocardiaceae</taxon>
        <taxon>Antrihabitans</taxon>
    </lineage>
</organism>
<evidence type="ECO:0000313" key="2">
    <source>
        <dbReference type="EMBL" id="MBJ8338502.1"/>
    </source>
</evidence>
<evidence type="ECO:0000313" key="3">
    <source>
        <dbReference type="Proteomes" id="UP000655868"/>
    </source>
</evidence>
<feature type="transmembrane region" description="Helical" evidence="1">
    <location>
        <begin position="55"/>
        <end position="75"/>
    </location>
</feature>
<keyword evidence="1" id="KW-0812">Transmembrane</keyword>
<dbReference type="Pfam" id="PF11222">
    <property type="entry name" value="DUF3017"/>
    <property type="match status" value="1"/>
</dbReference>
<keyword evidence="3" id="KW-1185">Reference proteome</keyword>
<protein>
    <submittedName>
        <fullName evidence="2">DUF3017 domain-containing protein</fullName>
    </submittedName>
</protein>
<reference evidence="2" key="1">
    <citation type="submission" date="2020-12" db="EMBL/GenBank/DDBJ databases">
        <title>Antrihabitans popcorni sp. nov. and Antrihabitans auranticaus sp. nov., isolated from a larva cave.</title>
        <authorList>
            <person name="Lee S.D."/>
            <person name="Kim I.S."/>
        </authorList>
    </citation>
    <scope>NUCLEOTIDE SEQUENCE</scope>
    <source>
        <strain evidence="2">YC3-6</strain>
    </source>
</reference>
<dbReference type="EMBL" id="JAEMNV010000002">
    <property type="protein sequence ID" value="MBJ8338502.1"/>
    <property type="molecule type" value="Genomic_DNA"/>
</dbReference>
<sequence length="81" mass="8396">MVVVVAVVTLAVVFILSERWRRGALVFGSATLLGAAFRLCLPTDRVGLLAVRGRWFDVGAMTAVGAAIVLLAASIDPLGTG</sequence>
<proteinExistence type="predicted"/>
<evidence type="ECO:0000256" key="1">
    <source>
        <dbReference type="SAM" id="Phobius"/>
    </source>
</evidence>